<feature type="coiled-coil region" evidence="1">
    <location>
        <begin position="304"/>
        <end position="354"/>
    </location>
</feature>
<dbReference type="PANTHER" id="PTHR14332:SF3">
    <property type="entry name" value="DISRUPTED IN SCHIZOPHRENIA 1 PROTEIN"/>
    <property type="match status" value="1"/>
</dbReference>
<evidence type="ECO:0000313" key="3">
    <source>
        <dbReference type="EMBL" id="KAJ8393237.1"/>
    </source>
</evidence>
<feature type="region of interest" description="Disordered" evidence="2">
    <location>
        <begin position="181"/>
        <end position="280"/>
    </location>
</feature>
<gene>
    <name evidence="3" type="ORF">AAFF_G00063090</name>
</gene>
<dbReference type="EMBL" id="JAINUG010000139">
    <property type="protein sequence ID" value="KAJ8393237.1"/>
    <property type="molecule type" value="Genomic_DNA"/>
</dbReference>
<feature type="compositionally biased region" description="Low complexity" evidence="2">
    <location>
        <begin position="253"/>
        <end position="274"/>
    </location>
</feature>
<feature type="compositionally biased region" description="Acidic residues" evidence="2">
    <location>
        <begin position="793"/>
        <end position="813"/>
    </location>
</feature>
<evidence type="ECO:0008006" key="5">
    <source>
        <dbReference type="Google" id="ProtNLM"/>
    </source>
</evidence>
<dbReference type="GO" id="GO:0005874">
    <property type="term" value="C:microtubule"/>
    <property type="evidence" value="ECO:0007669"/>
    <property type="project" value="TreeGrafter"/>
</dbReference>
<evidence type="ECO:0000256" key="1">
    <source>
        <dbReference type="SAM" id="Coils"/>
    </source>
</evidence>
<comment type="caution">
    <text evidence="3">The sequence shown here is derived from an EMBL/GenBank/DDBJ whole genome shotgun (WGS) entry which is preliminary data.</text>
</comment>
<evidence type="ECO:0000313" key="4">
    <source>
        <dbReference type="Proteomes" id="UP001221898"/>
    </source>
</evidence>
<feature type="region of interest" description="Disordered" evidence="2">
    <location>
        <begin position="1"/>
        <end position="164"/>
    </location>
</feature>
<feature type="compositionally biased region" description="Low complexity" evidence="2">
    <location>
        <begin position="102"/>
        <end position="114"/>
    </location>
</feature>
<dbReference type="GO" id="GO:0060271">
    <property type="term" value="P:cilium assembly"/>
    <property type="evidence" value="ECO:0007669"/>
    <property type="project" value="TreeGrafter"/>
</dbReference>
<dbReference type="PANTHER" id="PTHR14332">
    <property type="entry name" value="DISRUPTED IN SCHIZOPHRENIA 1 PROTEIN"/>
    <property type="match status" value="1"/>
</dbReference>
<name>A0AAD7WDP4_9TELE</name>
<feature type="compositionally biased region" description="Low complexity" evidence="2">
    <location>
        <begin position="181"/>
        <end position="202"/>
    </location>
</feature>
<dbReference type="GO" id="GO:0001764">
    <property type="term" value="P:neuron migration"/>
    <property type="evidence" value="ECO:0007669"/>
    <property type="project" value="TreeGrafter"/>
</dbReference>
<dbReference type="InterPro" id="IPR026081">
    <property type="entry name" value="DISC1"/>
</dbReference>
<protein>
    <recommendedName>
        <fullName evidence="5">Disrupted in schizophrenia 1 protein</fullName>
    </recommendedName>
</protein>
<organism evidence="3 4">
    <name type="scientific">Aldrovandia affinis</name>
    <dbReference type="NCBI Taxonomy" id="143900"/>
    <lineage>
        <taxon>Eukaryota</taxon>
        <taxon>Metazoa</taxon>
        <taxon>Chordata</taxon>
        <taxon>Craniata</taxon>
        <taxon>Vertebrata</taxon>
        <taxon>Euteleostomi</taxon>
        <taxon>Actinopterygii</taxon>
        <taxon>Neopterygii</taxon>
        <taxon>Teleostei</taxon>
        <taxon>Notacanthiformes</taxon>
        <taxon>Halosauridae</taxon>
        <taxon>Aldrovandia</taxon>
    </lineage>
</organism>
<dbReference type="GO" id="GO:0005815">
    <property type="term" value="C:microtubule organizing center"/>
    <property type="evidence" value="ECO:0007669"/>
    <property type="project" value="TreeGrafter"/>
</dbReference>
<keyword evidence="1" id="KW-0175">Coiled coil</keyword>
<reference evidence="3" key="1">
    <citation type="journal article" date="2023" name="Science">
        <title>Genome structures resolve the early diversification of teleost fishes.</title>
        <authorList>
            <person name="Parey E."/>
            <person name="Louis A."/>
            <person name="Montfort J."/>
            <person name="Bouchez O."/>
            <person name="Roques C."/>
            <person name="Iampietro C."/>
            <person name="Lluch J."/>
            <person name="Castinel A."/>
            <person name="Donnadieu C."/>
            <person name="Desvignes T."/>
            <person name="Floi Bucao C."/>
            <person name="Jouanno E."/>
            <person name="Wen M."/>
            <person name="Mejri S."/>
            <person name="Dirks R."/>
            <person name="Jansen H."/>
            <person name="Henkel C."/>
            <person name="Chen W.J."/>
            <person name="Zahm M."/>
            <person name="Cabau C."/>
            <person name="Klopp C."/>
            <person name="Thompson A.W."/>
            <person name="Robinson-Rechavi M."/>
            <person name="Braasch I."/>
            <person name="Lecointre G."/>
            <person name="Bobe J."/>
            <person name="Postlethwait J.H."/>
            <person name="Berthelot C."/>
            <person name="Roest Crollius H."/>
            <person name="Guiguen Y."/>
        </authorList>
    </citation>
    <scope>NUCLEOTIDE SEQUENCE</scope>
    <source>
        <strain evidence="3">NC1722</strain>
    </source>
</reference>
<feature type="compositionally biased region" description="Polar residues" evidence="2">
    <location>
        <begin position="11"/>
        <end position="23"/>
    </location>
</feature>
<dbReference type="GO" id="GO:0045111">
    <property type="term" value="C:intermediate filament cytoskeleton"/>
    <property type="evidence" value="ECO:0007669"/>
    <property type="project" value="TreeGrafter"/>
</dbReference>
<feature type="coiled-coil region" evidence="1">
    <location>
        <begin position="421"/>
        <end position="455"/>
    </location>
</feature>
<feature type="region of interest" description="Disordered" evidence="2">
    <location>
        <begin position="786"/>
        <end position="822"/>
    </location>
</feature>
<dbReference type="AlphaFoldDB" id="A0AAD7WDP4"/>
<keyword evidence="4" id="KW-1185">Reference proteome</keyword>
<feature type="region of interest" description="Disordered" evidence="2">
    <location>
        <begin position="667"/>
        <end position="692"/>
    </location>
</feature>
<feature type="compositionally biased region" description="Basic and acidic residues" evidence="2">
    <location>
        <begin position="674"/>
        <end position="683"/>
    </location>
</feature>
<sequence>MFAGMVRLESQARSTSNIDSNSIHLPLHTGMREGGPDVFPAAVPVDSGSRRNQGRRPGYMRAEGEGRRPHVTPASCAERVSHGDPLAPGLACDPTFPPAVTQSQGGQRPSSQGGERLQHRHRPPSAFNQGHRDPAPLDRPYSDSVLRCERPSPAHRADSLGSAARDQFTSSFSFIRLSLSSDQETDSTSGRSSPCSPSQSGSFPHPQPGPALPDESAVVVTDKPLDPSGPQWGNREGEGEPAVTPELKDLLPDSDSCSLSLDSSDSASASSLTSGYESATPCGGDGWDSVLKRYEGILQDCLHSNRTNAQIEAMMLKLQRLQQKAILEDDYDTAERFGQKLEELQREKSSLKLGLPSRHHVVSHFLERLRTGVHRALQEAVGSDIGERRELVREEAGWRLPQDEEHTQDPRTQRDRLLQEKQLVQEETQELCCRLRALQERSQQLEQELLQEEQLEQPEEREGPALRSCTLTQLQDLGRVLDDLVTSEHRTKICTHPPPLICRLKEQEAALDTCIKETTAKVVMSQRLGGSLRRKVSASETQLLALHEAKLSAISGSDFSSAKELRTEMKALCGERDRLDGLVKRLQALSLGNSQELARMKGEHSLLRRDLEHEQAQFEKTQRENAVKYIELLEDRLHSCGNSAVERVWEADLEACHLLLRGLQHRAPSCSGPDSKEALDALEPRPQPRPKQEQDCAMLTALGGRWCPEADLQHSEFTKKLEEFLFCMEDNQLEDPCDEAAEVTEVTEQCKLIHHRLESLEEQLQSLQEQVQEVKATLQAMLKHLQEAQGEVQEQDEEDEDNMDEGGDEEDEDHYFSDSWTI</sequence>
<evidence type="ECO:0000256" key="2">
    <source>
        <dbReference type="SAM" id="MobiDB-lite"/>
    </source>
</evidence>
<feature type="compositionally biased region" description="Basic and acidic residues" evidence="2">
    <location>
        <begin position="146"/>
        <end position="158"/>
    </location>
</feature>
<feature type="coiled-coil region" evidence="1">
    <location>
        <begin position="597"/>
        <end position="624"/>
    </location>
</feature>
<accession>A0AAD7WDP4</accession>
<dbReference type="Proteomes" id="UP001221898">
    <property type="component" value="Unassembled WGS sequence"/>
</dbReference>
<proteinExistence type="predicted"/>